<dbReference type="AlphaFoldDB" id="A0A8S4PGJ8"/>
<dbReference type="OrthoDB" id="6598372at2759"/>
<protein>
    <submittedName>
        <fullName evidence="2">Uncharacterized protein</fullName>
    </submittedName>
</protein>
<comment type="caution">
    <text evidence="2">The sequence shown here is derived from an EMBL/GenBank/DDBJ whole genome shotgun (WGS) entry which is preliminary data.</text>
</comment>
<evidence type="ECO:0000256" key="1">
    <source>
        <dbReference type="SAM" id="MobiDB-lite"/>
    </source>
</evidence>
<dbReference type="PANTHER" id="PTHR21041">
    <property type="entry name" value="DENDRITIC CELL-SPECIFIC TRANSMEMBRANE PROTEIN"/>
    <property type="match status" value="1"/>
</dbReference>
<name>A0A8S4PGJ8_OWEFU</name>
<dbReference type="Proteomes" id="UP000749559">
    <property type="component" value="Unassembled WGS sequence"/>
</dbReference>
<feature type="region of interest" description="Disordered" evidence="1">
    <location>
        <begin position="21"/>
        <end position="41"/>
    </location>
</feature>
<feature type="non-terminal residue" evidence="2">
    <location>
        <position position="145"/>
    </location>
</feature>
<organism evidence="2 3">
    <name type="scientific">Owenia fusiformis</name>
    <name type="common">Polychaete worm</name>
    <dbReference type="NCBI Taxonomy" id="6347"/>
    <lineage>
        <taxon>Eukaryota</taxon>
        <taxon>Metazoa</taxon>
        <taxon>Spiralia</taxon>
        <taxon>Lophotrochozoa</taxon>
        <taxon>Annelida</taxon>
        <taxon>Polychaeta</taxon>
        <taxon>Sedentaria</taxon>
        <taxon>Canalipalpata</taxon>
        <taxon>Sabellida</taxon>
        <taxon>Oweniida</taxon>
        <taxon>Oweniidae</taxon>
        <taxon>Owenia</taxon>
    </lineage>
</organism>
<dbReference type="EMBL" id="CAIIXF020000008">
    <property type="protein sequence ID" value="CAH1792630.1"/>
    <property type="molecule type" value="Genomic_DNA"/>
</dbReference>
<sequence length="145" mass="15876">CIVLASLLFYVEEHSVPNQKTNGTVNTTAKPVHGETKSHIEDDSYYPPTEEVALVMTVSVLTSLAVVKFKCVRVIALLALPGISTSRGRAIMLTIIIRLLLSGPITNSLDNARKIKGTISCQVNMFSEELKNMQSALLLDIQEFT</sequence>
<accession>A0A8S4PGJ8</accession>
<feature type="non-terminal residue" evidence="2">
    <location>
        <position position="1"/>
    </location>
</feature>
<evidence type="ECO:0000313" key="2">
    <source>
        <dbReference type="EMBL" id="CAH1792630.1"/>
    </source>
</evidence>
<evidence type="ECO:0000313" key="3">
    <source>
        <dbReference type="Proteomes" id="UP000749559"/>
    </source>
</evidence>
<reference evidence="2" key="1">
    <citation type="submission" date="2022-03" db="EMBL/GenBank/DDBJ databases">
        <authorList>
            <person name="Martin C."/>
        </authorList>
    </citation>
    <scope>NUCLEOTIDE SEQUENCE</scope>
</reference>
<feature type="compositionally biased region" description="Basic and acidic residues" evidence="1">
    <location>
        <begin position="32"/>
        <end position="41"/>
    </location>
</feature>
<gene>
    <name evidence="2" type="ORF">OFUS_LOCUS17574</name>
</gene>
<proteinExistence type="predicted"/>
<dbReference type="InterPro" id="IPR051856">
    <property type="entry name" value="CSR-E3_Ligase_Protein"/>
</dbReference>
<keyword evidence="3" id="KW-1185">Reference proteome</keyword>